<feature type="transmembrane region" description="Helical" evidence="7">
    <location>
        <begin position="187"/>
        <end position="210"/>
    </location>
</feature>
<evidence type="ECO:0000256" key="6">
    <source>
        <dbReference type="ARBA" id="ARBA00023136"/>
    </source>
</evidence>
<evidence type="ECO:0000259" key="8">
    <source>
        <dbReference type="PROSITE" id="PS50928"/>
    </source>
</evidence>
<keyword evidence="5 7" id="KW-1133">Transmembrane helix</keyword>
<comment type="subcellular location">
    <subcellularLocation>
        <location evidence="1 7">Cell membrane</location>
        <topology evidence="1 7">Multi-pass membrane protein</topology>
    </subcellularLocation>
</comment>
<dbReference type="Proteomes" id="UP000606172">
    <property type="component" value="Unassembled WGS sequence"/>
</dbReference>
<dbReference type="Gene3D" id="1.10.3720.10">
    <property type="entry name" value="MetI-like"/>
    <property type="match status" value="1"/>
</dbReference>
<feature type="domain" description="ABC transmembrane type-1" evidence="8">
    <location>
        <begin position="58"/>
        <end position="239"/>
    </location>
</feature>
<keyword evidence="4 7" id="KW-0812">Transmembrane</keyword>
<proteinExistence type="inferred from homology"/>
<keyword evidence="2 7" id="KW-0813">Transport</keyword>
<protein>
    <submittedName>
        <fullName evidence="9">Nitrate ABC transporter permease</fullName>
    </submittedName>
</protein>
<evidence type="ECO:0000256" key="4">
    <source>
        <dbReference type="ARBA" id="ARBA00022692"/>
    </source>
</evidence>
<comment type="caution">
    <text evidence="9">The sequence shown here is derived from an EMBL/GenBank/DDBJ whole genome shotgun (WGS) entry which is preliminary data.</text>
</comment>
<organism evidence="9 10">
    <name type="scientific">Sinosporangium siamense</name>
    <dbReference type="NCBI Taxonomy" id="1367973"/>
    <lineage>
        <taxon>Bacteria</taxon>
        <taxon>Bacillati</taxon>
        <taxon>Actinomycetota</taxon>
        <taxon>Actinomycetes</taxon>
        <taxon>Streptosporangiales</taxon>
        <taxon>Streptosporangiaceae</taxon>
        <taxon>Sinosporangium</taxon>
    </lineage>
</organism>
<name>A0A919RCZ2_9ACTN</name>
<feature type="transmembrane region" description="Helical" evidence="7">
    <location>
        <begin position="99"/>
        <end position="116"/>
    </location>
</feature>
<dbReference type="RefSeq" id="WP_204022789.1">
    <property type="nucleotide sequence ID" value="NZ_BOOW01000009.1"/>
</dbReference>
<dbReference type="InterPro" id="IPR000515">
    <property type="entry name" value="MetI-like"/>
</dbReference>
<comment type="similarity">
    <text evidence="7">Belongs to the binding-protein-dependent transport system permease family.</text>
</comment>
<dbReference type="GO" id="GO:0055085">
    <property type="term" value="P:transmembrane transport"/>
    <property type="evidence" value="ECO:0007669"/>
    <property type="project" value="InterPro"/>
</dbReference>
<dbReference type="AlphaFoldDB" id="A0A919RCZ2"/>
<keyword evidence="3" id="KW-1003">Cell membrane</keyword>
<sequence>MTIGARTLRGAVGVAGFLAAAEAAIRTGLLDARLLPPPSVVLREAALLPADPVFTAGLTGTVSRWLGGLALAIALAVPLGVLLGSLPGVERATRPLLEFLRPIPSVALIPLAILLVPDDFLMKVSVIVYASLWPILINTVYGLREVDPLAKDSLRAFGFGRASVLLRVSLPSTAPFIVTGVRLSAGIALVLAVSAELLAGGAEGLGVFVIRAGSGNRTDLMLAAVLWAGLGGMACNAALVAAERRVFRWHHLRSGVAS</sequence>
<dbReference type="SUPFAM" id="SSF161098">
    <property type="entry name" value="MetI-like"/>
    <property type="match status" value="1"/>
</dbReference>
<evidence type="ECO:0000313" key="9">
    <source>
        <dbReference type="EMBL" id="GII91417.1"/>
    </source>
</evidence>
<evidence type="ECO:0000256" key="1">
    <source>
        <dbReference type="ARBA" id="ARBA00004651"/>
    </source>
</evidence>
<dbReference type="PROSITE" id="PS50928">
    <property type="entry name" value="ABC_TM1"/>
    <property type="match status" value="1"/>
</dbReference>
<evidence type="ECO:0000313" key="10">
    <source>
        <dbReference type="Proteomes" id="UP000606172"/>
    </source>
</evidence>
<keyword evidence="10" id="KW-1185">Reference proteome</keyword>
<accession>A0A919RCZ2</accession>
<dbReference type="InterPro" id="IPR035906">
    <property type="entry name" value="MetI-like_sf"/>
</dbReference>
<reference evidence="9" key="1">
    <citation type="submission" date="2021-01" db="EMBL/GenBank/DDBJ databases">
        <title>Whole genome shotgun sequence of Sinosporangium siamense NBRC 109515.</title>
        <authorList>
            <person name="Komaki H."/>
            <person name="Tamura T."/>
        </authorList>
    </citation>
    <scope>NUCLEOTIDE SEQUENCE</scope>
    <source>
        <strain evidence="9">NBRC 109515</strain>
    </source>
</reference>
<gene>
    <name evidence="9" type="primary">ssuC_3</name>
    <name evidence="9" type="ORF">Ssi02_16480</name>
</gene>
<dbReference type="PANTHER" id="PTHR30151">
    <property type="entry name" value="ALKANE SULFONATE ABC TRANSPORTER-RELATED, MEMBRANE SUBUNIT"/>
    <property type="match status" value="1"/>
</dbReference>
<evidence type="ECO:0000256" key="2">
    <source>
        <dbReference type="ARBA" id="ARBA00022448"/>
    </source>
</evidence>
<evidence type="ECO:0000256" key="7">
    <source>
        <dbReference type="RuleBase" id="RU363032"/>
    </source>
</evidence>
<evidence type="ECO:0000256" key="5">
    <source>
        <dbReference type="ARBA" id="ARBA00022989"/>
    </source>
</evidence>
<dbReference type="EMBL" id="BOOW01000009">
    <property type="protein sequence ID" value="GII91417.1"/>
    <property type="molecule type" value="Genomic_DNA"/>
</dbReference>
<feature type="transmembrane region" description="Helical" evidence="7">
    <location>
        <begin position="65"/>
        <end position="87"/>
    </location>
</feature>
<keyword evidence="6 7" id="KW-0472">Membrane</keyword>
<dbReference type="CDD" id="cd06261">
    <property type="entry name" value="TM_PBP2"/>
    <property type="match status" value="1"/>
</dbReference>
<dbReference type="GO" id="GO:0005886">
    <property type="term" value="C:plasma membrane"/>
    <property type="evidence" value="ECO:0007669"/>
    <property type="project" value="UniProtKB-SubCell"/>
</dbReference>
<evidence type="ECO:0000256" key="3">
    <source>
        <dbReference type="ARBA" id="ARBA00022475"/>
    </source>
</evidence>
<feature type="transmembrane region" description="Helical" evidence="7">
    <location>
        <begin position="222"/>
        <end position="242"/>
    </location>
</feature>
<feature type="transmembrane region" description="Helical" evidence="7">
    <location>
        <begin position="122"/>
        <end position="143"/>
    </location>
</feature>
<dbReference type="Pfam" id="PF00528">
    <property type="entry name" value="BPD_transp_1"/>
    <property type="match status" value="1"/>
</dbReference>
<dbReference type="PANTHER" id="PTHR30151:SF0">
    <property type="entry name" value="ABC TRANSPORTER PERMEASE PROTEIN MJ0413-RELATED"/>
    <property type="match status" value="1"/>
</dbReference>